<keyword evidence="4" id="KW-1185">Reference proteome</keyword>
<organism evidence="3 4">
    <name type="scientific">Pseudoxanthomonas kaohsiungensis</name>
    <dbReference type="NCBI Taxonomy" id="283923"/>
    <lineage>
        <taxon>Bacteria</taxon>
        <taxon>Pseudomonadati</taxon>
        <taxon>Pseudomonadota</taxon>
        <taxon>Gammaproteobacteria</taxon>
        <taxon>Lysobacterales</taxon>
        <taxon>Lysobacteraceae</taxon>
        <taxon>Pseudoxanthomonas</taxon>
    </lineage>
</organism>
<evidence type="ECO:0000313" key="3">
    <source>
        <dbReference type="EMBL" id="MFD1040739.1"/>
    </source>
</evidence>
<reference evidence="4" key="1">
    <citation type="journal article" date="2019" name="Int. J. Syst. Evol. Microbiol.">
        <title>The Global Catalogue of Microorganisms (GCM) 10K type strain sequencing project: providing services to taxonomists for standard genome sequencing and annotation.</title>
        <authorList>
            <consortium name="The Broad Institute Genomics Platform"/>
            <consortium name="The Broad Institute Genome Sequencing Center for Infectious Disease"/>
            <person name="Wu L."/>
            <person name="Ma J."/>
        </authorList>
    </citation>
    <scope>NUCLEOTIDE SEQUENCE [LARGE SCALE GENOMIC DNA]</scope>
    <source>
        <strain evidence="4">CCUG 55854</strain>
    </source>
</reference>
<feature type="signal peptide" evidence="1">
    <location>
        <begin position="1"/>
        <end position="20"/>
    </location>
</feature>
<proteinExistence type="predicted"/>
<feature type="domain" description="Glycine zipper 2TM" evidence="2">
    <location>
        <begin position="60"/>
        <end position="96"/>
    </location>
</feature>
<feature type="chain" id="PRO_5047422758" evidence="1">
    <location>
        <begin position="21"/>
        <end position="148"/>
    </location>
</feature>
<name>A0ABW3LTT0_9GAMM</name>
<dbReference type="RefSeq" id="WP_162376402.1">
    <property type="nucleotide sequence ID" value="NZ_JBHTKN010000001.1"/>
</dbReference>
<evidence type="ECO:0000256" key="1">
    <source>
        <dbReference type="SAM" id="SignalP"/>
    </source>
</evidence>
<dbReference type="InterPro" id="IPR008816">
    <property type="entry name" value="Gly_zipper_2TM_dom"/>
</dbReference>
<dbReference type="EMBL" id="JBHTKN010000001">
    <property type="protein sequence ID" value="MFD1040739.1"/>
    <property type="molecule type" value="Genomic_DNA"/>
</dbReference>
<dbReference type="Pfam" id="PF05433">
    <property type="entry name" value="Rick_17kDa_Anti"/>
    <property type="match status" value="1"/>
</dbReference>
<dbReference type="Proteomes" id="UP001597033">
    <property type="component" value="Unassembled WGS sequence"/>
</dbReference>
<comment type="caution">
    <text evidence="3">The sequence shown here is derived from an EMBL/GenBank/DDBJ whole genome shotgun (WGS) entry which is preliminary data.</text>
</comment>
<gene>
    <name evidence="3" type="ORF">ACFQ2N_00050</name>
</gene>
<protein>
    <submittedName>
        <fullName evidence="3">Glycine zipper 2TM domain-containing protein</fullName>
    </submittedName>
</protein>
<evidence type="ECO:0000259" key="2">
    <source>
        <dbReference type="Pfam" id="PF05433"/>
    </source>
</evidence>
<evidence type="ECO:0000313" key="4">
    <source>
        <dbReference type="Proteomes" id="UP001597033"/>
    </source>
</evidence>
<accession>A0ABW3LTT0</accession>
<sequence length="148" mass="15783">MRAVILLSLLLIAPIASVSAGEQSARSYQAHEAQTAQQVRVARVLHVREVRIQAKKTPTGTVVGAAVGYAAADQINDRRTARVVSSVLGGATGRAIQGKFYRRGLEIYVQESSGKTWAIVQEADVPVQVGDVVALVGARRSLRVVPLN</sequence>
<keyword evidence="1" id="KW-0732">Signal</keyword>